<dbReference type="Pfam" id="PF00005">
    <property type="entry name" value="ABC_tran"/>
    <property type="match status" value="1"/>
</dbReference>
<dbReference type="Gene3D" id="3.40.50.300">
    <property type="entry name" value="P-loop containing nucleotide triphosphate hydrolases"/>
    <property type="match status" value="1"/>
</dbReference>
<dbReference type="Proteomes" id="UP000255124">
    <property type="component" value="Unassembled WGS sequence"/>
</dbReference>
<dbReference type="OrthoDB" id="9801958at2"/>
<dbReference type="PROSITE" id="PS00211">
    <property type="entry name" value="ABC_TRANSPORTER_1"/>
    <property type="match status" value="1"/>
</dbReference>
<evidence type="ECO:0000256" key="1">
    <source>
        <dbReference type="ARBA" id="ARBA00022448"/>
    </source>
</evidence>
<dbReference type="RefSeq" id="WP_101539355.1">
    <property type="nucleotide sequence ID" value="NZ_CALTZC010000003.1"/>
</dbReference>
<reference evidence="6 8" key="2">
    <citation type="submission" date="2018-06" db="EMBL/GenBank/DDBJ databases">
        <authorList>
            <consortium name="Pathogen Informatics"/>
            <person name="Doyle S."/>
        </authorList>
    </citation>
    <scope>NUCLEOTIDE SEQUENCE [LARGE SCALE GENOMIC DNA]</scope>
    <source>
        <strain evidence="6 8">NCTC9810</strain>
    </source>
</reference>
<dbReference type="InterPro" id="IPR050166">
    <property type="entry name" value="ABC_transporter_ATP-bind"/>
</dbReference>
<feature type="domain" description="ABC transporter" evidence="4">
    <location>
        <begin position="4"/>
        <end position="231"/>
    </location>
</feature>
<dbReference type="AlphaFoldDB" id="A0A2I1MAM1"/>
<dbReference type="Proteomes" id="UP000234335">
    <property type="component" value="Unassembled WGS sequence"/>
</dbReference>
<dbReference type="InterPro" id="IPR017871">
    <property type="entry name" value="ABC_transporter-like_CS"/>
</dbReference>
<dbReference type="InterPro" id="IPR003439">
    <property type="entry name" value="ABC_transporter-like_ATP-bd"/>
</dbReference>
<keyword evidence="1" id="KW-0813">Transport</keyword>
<protein>
    <submittedName>
        <fullName evidence="6">Bicarbonate transport ATP-binding protein CmpC</fullName>
        <ecNumber evidence="6">3.6.3.-</ecNumber>
    </submittedName>
    <submittedName>
        <fullName evidence="5">Nitrate ABC transporter ATP-binding protein</fullName>
    </submittedName>
</protein>
<evidence type="ECO:0000256" key="3">
    <source>
        <dbReference type="ARBA" id="ARBA00022840"/>
    </source>
</evidence>
<organism evidence="5 7">
    <name type="scientific">Anaerococcus octavius</name>
    <dbReference type="NCBI Taxonomy" id="54007"/>
    <lineage>
        <taxon>Bacteria</taxon>
        <taxon>Bacillati</taxon>
        <taxon>Bacillota</taxon>
        <taxon>Tissierellia</taxon>
        <taxon>Tissierellales</taxon>
        <taxon>Peptoniphilaceae</taxon>
        <taxon>Anaerococcus</taxon>
    </lineage>
</organism>
<evidence type="ECO:0000259" key="4">
    <source>
        <dbReference type="PROSITE" id="PS50893"/>
    </source>
</evidence>
<keyword evidence="2" id="KW-0547">Nucleotide-binding</keyword>
<dbReference type="SMART" id="SM00382">
    <property type="entry name" value="AAA"/>
    <property type="match status" value="1"/>
</dbReference>
<dbReference type="PANTHER" id="PTHR42788:SF2">
    <property type="entry name" value="ABC TRANSPORTER ATP-BINDING PROTEIN"/>
    <property type="match status" value="1"/>
</dbReference>
<dbReference type="PANTHER" id="PTHR42788">
    <property type="entry name" value="TAURINE IMPORT ATP-BINDING PROTEIN-RELATED"/>
    <property type="match status" value="1"/>
</dbReference>
<dbReference type="SUPFAM" id="SSF52540">
    <property type="entry name" value="P-loop containing nucleoside triphosphate hydrolases"/>
    <property type="match status" value="1"/>
</dbReference>
<dbReference type="PROSITE" id="PS50893">
    <property type="entry name" value="ABC_TRANSPORTER_2"/>
    <property type="match status" value="1"/>
</dbReference>
<evidence type="ECO:0000313" key="5">
    <source>
        <dbReference type="EMBL" id="PKZ17186.1"/>
    </source>
</evidence>
<name>A0A2I1MAM1_9FIRM</name>
<evidence type="ECO:0000313" key="7">
    <source>
        <dbReference type="Proteomes" id="UP000234335"/>
    </source>
</evidence>
<sequence>MNVLKLDNIYKSFGEKDVLNGISFSVDKGEIIGLLGVSGSGKSTIFNIISGNLLPNQGKVFIKGEQTTGETGHVSYMLQKDLLFDHMKVIDNAALPLRIKGVSKNEARKEASSYFKEFGLENQDNKYPRELSGGMRQRVALLRTYLNKEPLILLDEPFSALDQLTKNKLHTWFLDIIKKYDMTGIFISHDIDEAIYLSDRILILKTDGKLHDQIVIKEKNRNEDFKLSEEFLAYKREIVNKLNEN</sequence>
<evidence type="ECO:0000313" key="6">
    <source>
        <dbReference type="EMBL" id="SUU92855.1"/>
    </source>
</evidence>
<proteinExistence type="predicted"/>
<dbReference type="GO" id="GO:0005524">
    <property type="term" value="F:ATP binding"/>
    <property type="evidence" value="ECO:0007669"/>
    <property type="project" value="UniProtKB-KW"/>
</dbReference>
<evidence type="ECO:0000313" key="8">
    <source>
        <dbReference type="Proteomes" id="UP000255124"/>
    </source>
</evidence>
<keyword evidence="7" id="KW-1185">Reference proteome</keyword>
<dbReference type="InterPro" id="IPR003593">
    <property type="entry name" value="AAA+_ATPase"/>
</dbReference>
<dbReference type="EMBL" id="PKGS01000001">
    <property type="protein sequence ID" value="PKZ17186.1"/>
    <property type="molecule type" value="Genomic_DNA"/>
</dbReference>
<gene>
    <name evidence="6" type="primary">cmpC</name>
    <name evidence="5" type="ORF">CYJ34_00320</name>
    <name evidence="6" type="ORF">NCTC9810_01201</name>
</gene>
<accession>A0A2I1MAM1</accession>
<keyword evidence="6" id="KW-0378">Hydrolase</keyword>
<keyword evidence="3 5" id="KW-0067">ATP-binding</keyword>
<dbReference type="EMBL" id="UFTA01000002">
    <property type="protein sequence ID" value="SUU92855.1"/>
    <property type="molecule type" value="Genomic_DNA"/>
</dbReference>
<dbReference type="EC" id="3.6.3.-" evidence="6"/>
<evidence type="ECO:0000256" key="2">
    <source>
        <dbReference type="ARBA" id="ARBA00022741"/>
    </source>
</evidence>
<reference evidence="5 7" key="1">
    <citation type="submission" date="2017-12" db="EMBL/GenBank/DDBJ databases">
        <title>Phylogenetic diversity of female urinary microbiome.</title>
        <authorList>
            <person name="Thomas-White K."/>
            <person name="Wolfe A.J."/>
        </authorList>
    </citation>
    <scope>NUCLEOTIDE SEQUENCE [LARGE SCALE GENOMIC DNA]</scope>
    <source>
        <strain evidence="5 7">UMB0119</strain>
    </source>
</reference>
<dbReference type="InterPro" id="IPR027417">
    <property type="entry name" value="P-loop_NTPase"/>
</dbReference>
<dbReference type="GO" id="GO:0016887">
    <property type="term" value="F:ATP hydrolysis activity"/>
    <property type="evidence" value="ECO:0007669"/>
    <property type="project" value="InterPro"/>
</dbReference>